<dbReference type="Proteomes" id="UP000830055">
    <property type="component" value="Chromosome"/>
</dbReference>
<organism evidence="1 2">
    <name type="scientific">Desulfofustis limnaeus</name>
    <dbReference type="NCBI Taxonomy" id="2740163"/>
    <lineage>
        <taxon>Bacteria</taxon>
        <taxon>Pseudomonadati</taxon>
        <taxon>Thermodesulfobacteriota</taxon>
        <taxon>Desulfobulbia</taxon>
        <taxon>Desulfobulbales</taxon>
        <taxon>Desulfocapsaceae</taxon>
        <taxon>Desulfofustis</taxon>
    </lineage>
</organism>
<evidence type="ECO:0000313" key="1">
    <source>
        <dbReference type="EMBL" id="BDD86583.1"/>
    </source>
</evidence>
<name>A0ABM7W6Q4_9BACT</name>
<evidence type="ECO:0000313" key="2">
    <source>
        <dbReference type="Proteomes" id="UP000830055"/>
    </source>
</evidence>
<reference evidence="1 2" key="1">
    <citation type="submission" date="2022-01" db="EMBL/GenBank/DDBJ databases">
        <title>Desulfofustis limnae sp. nov., a novel mesophilic sulfate-reducing bacterium isolated from marsh soil.</title>
        <authorList>
            <person name="Watanabe M."/>
            <person name="Takahashi A."/>
            <person name="Kojima H."/>
            <person name="Fukui M."/>
        </authorList>
    </citation>
    <scope>NUCLEOTIDE SEQUENCE [LARGE SCALE GENOMIC DNA]</scope>
    <source>
        <strain evidence="1 2">PPLL</strain>
    </source>
</reference>
<sequence length="62" mass="6092">MLGLSMKMGSGGGVFGKPAPVVTSNGNAVAADGRAVATLVWQACDTSVATQVCLGGNLIRGK</sequence>
<dbReference type="EMBL" id="AP025516">
    <property type="protein sequence ID" value="BDD86583.1"/>
    <property type="molecule type" value="Genomic_DNA"/>
</dbReference>
<accession>A0ABM7W6Q4</accession>
<gene>
    <name evidence="1" type="ORF">DPPLL_09480</name>
</gene>
<protein>
    <submittedName>
        <fullName evidence="1">Uncharacterized protein</fullName>
    </submittedName>
</protein>
<keyword evidence="2" id="KW-1185">Reference proteome</keyword>
<proteinExistence type="predicted"/>